<proteinExistence type="predicted"/>
<evidence type="ECO:0000256" key="1">
    <source>
        <dbReference type="PIRSR" id="PIRSR000097-1"/>
    </source>
</evidence>
<gene>
    <name evidence="5" type="ORF">Ami3637_11475</name>
</gene>
<evidence type="ECO:0000313" key="6">
    <source>
        <dbReference type="Proteomes" id="UP000463883"/>
    </source>
</evidence>
<evidence type="ECO:0000256" key="3">
    <source>
        <dbReference type="PIRSR" id="PIRSR000097-3"/>
    </source>
</evidence>
<feature type="site" description="Lowers pKa of active site Tyr" evidence="3">
    <location>
        <position position="80"/>
    </location>
</feature>
<dbReference type="KEGG" id="amic:Ami3637_11475"/>
<feature type="active site" description="Proton donor" evidence="1">
    <location>
        <position position="54"/>
    </location>
</feature>
<organism evidence="5 6">
    <name type="scientific">Aminipila terrae</name>
    <dbReference type="NCBI Taxonomy" id="2697030"/>
    <lineage>
        <taxon>Bacteria</taxon>
        <taxon>Bacillati</taxon>
        <taxon>Bacillota</taxon>
        <taxon>Clostridia</taxon>
        <taxon>Peptostreptococcales</taxon>
        <taxon>Anaerovoracaceae</taxon>
        <taxon>Aminipila</taxon>
    </lineage>
</organism>
<dbReference type="AlphaFoldDB" id="A0A6P1ME63"/>
<accession>A0A6P1ME63</accession>
<dbReference type="InterPro" id="IPR036812">
    <property type="entry name" value="NAD(P)_OxRdtase_dom_sf"/>
</dbReference>
<dbReference type="GO" id="GO:0016491">
    <property type="term" value="F:oxidoreductase activity"/>
    <property type="evidence" value="ECO:0007669"/>
    <property type="project" value="InterPro"/>
</dbReference>
<sequence length="291" mass="33391">MMKKVLLPDGSSMPQLGQGTWLMGEEDNNFEKEVKSLKYGIELGLNLIDTAEMYGDGKAENITGNAIKTFRRQDVYLVSKVMPENANRKQIYKSIEKSLKMLGTDYIDMYLLHWRENADLAEVVYCMEDLIEKRKIKRWGVSNFDVEDMEDLWKVSDGKRCSINQILYNLGTRGIEYDLMEWQRERKIPFMAYSPVGQAGALITQDGMSKAMLMKDKNVKEVAAKYGISVVQLLLAFVLRFDDMVAIPKAVKSEHIEENEIAGRIVLSEQDVEQLSRSFPAPQKKVTMEKY</sequence>
<dbReference type="PANTHER" id="PTHR43638:SF3">
    <property type="entry name" value="ALDEHYDE REDUCTASE"/>
    <property type="match status" value="1"/>
</dbReference>
<feature type="domain" description="NADP-dependent oxidoreductase" evidence="4">
    <location>
        <begin position="16"/>
        <end position="275"/>
    </location>
</feature>
<dbReference type="PIRSF" id="PIRSF000097">
    <property type="entry name" value="AKR"/>
    <property type="match status" value="1"/>
</dbReference>
<evidence type="ECO:0000259" key="4">
    <source>
        <dbReference type="Pfam" id="PF00248"/>
    </source>
</evidence>
<dbReference type="InterPro" id="IPR020471">
    <property type="entry name" value="AKR"/>
</dbReference>
<dbReference type="RefSeq" id="WP_162362707.1">
    <property type="nucleotide sequence ID" value="NZ_CP047591.1"/>
</dbReference>
<dbReference type="PANTHER" id="PTHR43638">
    <property type="entry name" value="OXIDOREDUCTASE, ALDO/KETO REDUCTASE FAMILY PROTEIN"/>
    <property type="match status" value="1"/>
</dbReference>
<protein>
    <submittedName>
        <fullName evidence="5">Aldo/keto reductase</fullName>
    </submittedName>
</protein>
<dbReference type="Proteomes" id="UP000463883">
    <property type="component" value="Chromosome"/>
</dbReference>
<dbReference type="Pfam" id="PF00248">
    <property type="entry name" value="Aldo_ket_red"/>
    <property type="match status" value="1"/>
</dbReference>
<feature type="binding site" evidence="2">
    <location>
        <position position="113"/>
    </location>
    <ligand>
        <name>substrate</name>
    </ligand>
</feature>
<dbReference type="Gene3D" id="3.20.20.100">
    <property type="entry name" value="NADP-dependent oxidoreductase domain"/>
    <property type="match status" value="1"/>
</dbReference>
<dbReference type="InterPro" id="IPR023210">
    <property type="entry name" value="NADP_OxRdtase_dom"/>
</dbReference>
<dbReference type="SUPFAM" id="SSF51430">
    <property type="entry name" value="NAD(P)-linked oxidoreductase"/>
    <property type="match status" value="1"/>
</dbReference>
<evidence type="ECO:0000313" key="5">
    <source>
        <dbReference type="EMBL" id="QHI72940.1"/>
    </source>
</evidence>
<dbReference type="CDD" id="cd19138">
    <property type="entry name" value="AKR_YeaE"/>
    <property type="match status" value="1"/>
</dbReference>
<reference evidence="5 6" key="1">
    <citation type="submission" date="2020-01" db="EMBL/GenBank/DDBJ databases">
        <title>Genomic analysis of Aminipila sp. CBA3637.</title>
        <authorList>
            <person name="Kim Y.B."/>
            <person name="Roh S.W."/>
        </authorList>
    </citation>
    <scope>NUCLEOTIDE SEQUENCE [LARGE SCALE GENOMIC DNA]</scope>
    <source>
        <strain evidence="5 6">CBA3637</strain>
    </source>
</reference>
<dbReference type="EMBL" id="CP047591">
    <property type="protein sequence ID" value="QHI72940.1"/>
    <property type="molecule type" value="Genomic_DNA"/>
</dbReference>
<keyword evidence="6" id="KW-1185">Reference proteome</keyword>
<dbReference type="PRINTS" id="PR00069">
    <property type="entry name" value="ALDKETRDTASE"/>
</dbReference>
<name>A0A6P1ME63_9FIRM</name>
<evidence type="ECO:0000256" key="2">
    <source>
        <dbReference type="PIRSR" id="PIRSR000097-2"/>
    </source>
</evidence>